<protein>
    <submittedName>
        <fullName evidence="1">Uncharacterized protein</fullName>
    </submittedName>
</protein>
<accession>A0A6A5UBZ0</accession>
<evidence type="ECO:0000313" key="1">
    <source>
        <dbReference type="EMBL" id="KAF1962268.1"/>
    </source>
</evidence>
<feature type="non-terminal residue" evidence="1">
    <location>
        <position position="1"/>
    </location>
</feature>
<reference evidence="1" key="1">
    <citation type="journal article" date="2020" name="Stud. Mycol.">
        <title>101 Dothideomycetes genomes: a test case for predicting lifestyles and emergence of pathogens.</title>
        <authorList>
            <person name="Haridas S."/>
            <person name="Albert R."/>
            <person name="Binder M."/>
            <person name="Bloem J."/>
            <person name="Labutti K."/>
            <person name="Salamov A."/>
            <person name="Andreopoulos B."/>
            <person name="Baker S."/>
            <person name="Barry K."/>
            <person name="Bills G."/>
            <person name="Bluhm B."/>
            <person name="Cannon C."/>
            <person name="Castanera R."/>
            <person name="Culley D."/>
            <person name="Daum C."/>
            <person name="Ezra D."/>
            <person name="Gonzalez J."/>
            <person name="Henrissat B."/>
            <person name="Kuo A."/>
            <person name="Liang C."/>
            <person name="Lipzen A."/>
            <person name="Lutzoni F."/>
            <person name="Magnuson J."/>
            <person name="Mondo S."/>
            <person name="Nolan M."/>
            <person name="Ohm R."/>
            <person name="Pangilinan J."/>
            <person name="Park H.-J."/>
            <person name="Ramirez L."/>
            <person name="Alfaro M."/>
            <person name="Sun H."/>
            <person name="Tritt A."/>
            <person name="Yoshinaga Y."/>
            <person name="Zwiers L.-H."/>
            <person name="Turgeon B."/>
            <person name="Goodwin S."/>
            <person name="Spatafora J."/>
            <person name="Crous P."/>
            <person name="Grigoriev I."/>
        </authorList>
    </citation>
    <scope>NUCLEOTIDE SEQUENCE</scope>
    <source>
        <strain evidence="1">CBS 675.92</strain>
    </source>
</reference>
<feature type="non-terminal residue" evidence="1">
    <location>
        <position position="136"/>
    </location>
</feature>
<proteinExistence type="predicted"/>
<sequence>PEYLIVGLFSLRLARRLIEKLNAYPERSADLAWLDNFLSYYAPDDDLAELRSYAMDDFAKTYPVIIHHFIKQPKFPIAFMQMDPTPRGRETRRLTDREARDMVDFADAAAEWGSSMKLPGQERERMEALAARRKIA</sequence>
<name>A0A6A5UBZ0_9PLEO</name>
<dbReference type="OrthoDB" id="3793308at2759"/>
<keyword evidence="2" id="KW-1185">Reference proteome</keyword>
<gene>
    <name evidence="1" type="ORF">CC80DRAFT_389128</name>
</gene>
<organism evidence="1 2">
    <name type="scientific">Byssothecium circinans</name>
    <dbReference type="NCBI Taxonomy" id="147558"/>
    <lineage>
        <taxon>Eukaryota</taxon>
        <taxon>Fungi</taxon>
        <taxon>Dikarya</taxon>
        <taxon>Ascomycota</taxon>
        <taxon>Pezizomycotina</taxon>
        <taxon>Dothideomycetes</taxon>
        <taxon>Pleosporomycetidae</taxon>
        <taxon>Pleosporales</taxon>
        <taxon>Massarineae</taxon>
        <taxon>Massarinaceae</taxon>
        <taxon>Byssothecium</taxon>
    </lineage>
</organism>
<dbReference type="Proteomes" id="UP000800035">
    <property type="component" value="Unassembled WGS sequence"/>
</dbReference>
<dbReference type="AlphaFoldDB" id="A0A6A5UBZ0"/>
<dbReference type="EMBL" id="ML976979">
    <property type="protein sequence ID" value="KAF1962268.1"/>
    <property type="molecule type" value="Genomic_DNA"/>
</dbReference>
<evidence type="ECO:0000313" key="2">
    <source>
        <dbReference type="Proteomes" id="UP000800035"/>
    </source>
</evidence>